<proteinExistence type="predicted"/>
<accession>A0A918NIM2</accession>
<evidence type="ECO:0000313" key="2">
    <source>
        <dbReference type="Proteomes" id="UP000600865"/>
    </source>
</evidence>
<sequence>MGPSLTETTDGVSTVVFATATSGALDGEQPDTLPTMASSTTLKKRFDLMRTT</sequence>
<dbReference type="AlphaFoldDB" id="A0A918NIM2"/>
<organism evidence="1 2">
    <name type="scientific">Litorimonas cladophorae</name>
    <dbReference type="NCBI Taxonomy" id="1220491"/>
    <lineage>
        <taxon>Bacteria</taxon>
        <taxon>Pseudomonadati</taxon>
        <taxon>Pseudomonadota</taxon>
        <taxon>Alphaproteobacteria</taxon>
        <taxon>Maricaulales</taxon>
        <taxon>Robiginitomaculaceae</taxon>
    </lineage>
</organism>
<name>A0A918NIM2_9PROT</name>
<reference evidence="1 2" key="1">
    <citation type="journal article" date="2014" name="Int. J. Syst. Evol. Microbiol.">
        <title>Complete genome sequence of Corynebacterium casei LMG S-19264T (=DSM 44701T), isolated from a smear-ripened cheese.</title>
        <authorList>
            <consortium name="US DOE Joint Genome Institute (JGI-PGF)"/>
            <person name="Walter F."/>
            <person name="Albersmeier A."/>
            <person name="Kalinowski J."/>
            <person name="Ruckert C."/>
        </authorList>
    </citation>
    <scope>NUCLEOTIDE SEQUENCE [LARGE SCALE GENOMIC DNA]</scope>
    <source>
        <strain evidence="1 2">KCTC 23968</strain>
    </source>
</reference>
<keyword evidence="2" id="KW-1185">Reference proteome</keyword>
<gene>
    <name evidence="1" type="ORF">GCM10011309_20400</name>
</gene>
<dbReference type="Proteomes" id="UP000600865">
    <property type="component" value="Unassembled WGS sequence"/>
</dbReference>
<dbReference type="EMBL" id="BMYV01000002">
    <property type="protein sequence ID" value="GGX70235.1"/>
    <property type="molecule type" value="Genomic_DNA"/>
</dbReference>
<protein>
    <submittedName>
        <fullName evidence="1">Uncharacterized protein</fullName>
    </submittedName>
</protein>
<comment type="caution">
    <text evidence="1">The sequence shown here is derived from an EMBL/GenBank/DDBJ whole genome shotgun (WGS) entry which is preliminary data.</text>
</comment>
<evidence type="ECO:0000313" key="1">
    <source>
        <dbReference type="EMBL" id="GGX70235.1"/>
    </source>
</evidence>